<dbReference type="PANTHER" id="PTHR43537">
    <property type="entry name" value="TRANSCRIPTIONAL REGULATOR, GNTR FAMILY"/>
    <property type="match status" value="1"/>
</dbReference>
<dbReference type="SMART" id="SM00895">
    <property type="entry name" value="FCD"/>
    <property type="match status" value="1"/>
</dbReference>
<dbReference type="SMART" id="SM00345">
    <property type="entry name" value="HTH_GNTR"/>
    <property type="match status" value="1"/>
</dbReference>
<evidence type="ECO:0000313" key="6">
    <source>
        <dbReference type="Proteomes" id="UP000305888"/>
    </source>
</evidence>
<keyword evidence="1" id="KW-0805">Transcription regulation</keyword>
<reference evidence="5 6" key="1">
    <citation type="submission" date="2019-06" db="EMBL/GenBank/DDBJ databases">
        <title>Genome sequence of Rhodobacteraceae bacterium D4M1.</title>
        <authorList>
            <person name="Cao J."/>
        </authorList>
    </citation>
    <scope>NUCLEOTIDE SEQUENCE [LARGE SCALE GENOMIC DNA]</scope>
    <source>
        <strain evidence="5 6">D4M1</strain>
    </source>
</reference>
<dbReference type="SUPFAM" id="SSF46785">
    <property type="entry name" value="Winged helix' DNA-binding domain"/>
    <property type="match status" value="1"/>
</dbReference>
<dbReference type="InterPro" id="IPR036390">
    <property type="entry name" value="WH_DNA-bd_sf"/>
</dbReference>
<dbReference type="GO" id="GO:0003677">
    <property type="term" value="F:DNA binding"/>
    <property type="evidence" value="ECO:0007669"/>
    <property type="project" value="UniProtKB-KW"/>
</dbReference>
<dbReference type="InterPro" id="IPR036388">
    <property type="entry name" value="WH-like_DNA-bd_sf"/>
</dbReference>
<dbReference type="PRINTS" id="PR00035">
    <property type="entry name" value="HTHGNTR"/>
</dbReference>
<dbReference type="Pfam" id="PF00392">
    <property type="entry name" value="GntR"/>
    <property type="match status" value="1"/>
</dbReference>
<keyword evidence="2" id="KW-0238">DNA-binding</keyword>
<dbReference type="SUPFAM" id="SSF48008">
    <property type="entry name" value="GntR ligand-binding domain-like"/>
    <property type="match status" value="1"/>
</dbReference>
<dbReference type="RefSeq" id="WP_138575760.1">
    <property type="nucleotide sequence ID" value="NZ_CP040818.1"/>
</dbReference>
<dbReference type="InterPro" id="IPR008920">
    <property type="entry name" value="TF_FadR/GntR_C"/>
</dbReference>
<name>A0A5B8FXX4_9RHOB</name>
<evidence type="ECO:0000256" key="3">
    <source>
        <dbReference type="ARBA" id="ARBA00023163"/>
    </source>
</evidence>
<dbReference type="KEGG" id="ppru:FDP22_05905"/>
<dbReference type="EMBL" id="CP040818">
    <property type="protein sequence ID" value="QDL91362.1"/>
    <property type="molecule type" value="Genomic_DNA"/>
</dbReference>
<protein>
    <submittedName>
        <fullName evidence="5">GntR family transcriptional regulator</fullName>
    </submittedName>
</protein>
<accession>A0A5B8FXX4</accession>
<dbReference type="InterPro" id="IPR000524">
    <property type="entry name" value="Tscrpt_reg_HTH_GntR"/>
</dbReference>
<sequence length="235" mass="26101">MTNPLSFTPAASIGTTLYRQLRSDIIQARLRPGQALSEAEVARRYSVSRQPVREAFIRLEDAGLVKVIPHRGTFVQKISQQAVTETRFVREALEIAIVRALAANPAPLPDLRALVEQQKDVEHRDNASFLLLDEAFHAGLARAAQHSFAWAVIETTKAQMDRVRYLSFGEATPFHILIEQHTAILDAAEAGDADAAEAAMRVHLTEILKTLPHIRERHMDLFEPPAETMTDPGIG</sequence>
<keyword evidence="6" id="KW-1185">Reference proteome</keyword>
<dbReference type="Pfam" id="PF07729">
    <property type="entry name" value="FCD"/>
    <property type="match status" value="1"/>
</dbReference>
<organism evidence="5 6">
    <name type="scientific">Paroceanicella profunda</name>
    <dbReference type="NCBI Taxonomy" id="2579971"/>
    <lineage>
        <taxon>Bacteria</taxon>
        <taxon>Pseudomonadati</taxon>
        <taxon>Pseudomonadota</taxon>
        <taxon>Alphaproteobacteria</taxon>
        <taxon>Rhodobacterales</taxon>
        <taxon>Paracoccaceae</taxon>
        <taxon>Paroceanicella</taxon>
    </lineage>
</organism>
<evidence type="ECO:0000256" key="2">
    <source>
        <dbReference type="ARBA" id="ARBA00023125"/>
    </source>
</evidence>
<dbReference type="AlphaFoldDB" id="A0A5B8FXX4"/>
<dbReference type="PROSITE" id="PS50949">
    <property type="entry name" value="HTH_GNTR"/>
    <property type="match status" value="1"/>
</dbReference>
<dbReference type="Gene3D" id="1.20.120.530">
    <property type="entry name" value="GntR ligand-binding domain-like"/>
    <property type="match status" value="1"/>
</dbReference>
<evidence type="ECO:0000256" key="1">
    <source>
        <dbReference type="ARBA" id="ARBA00023015"/>
    </source>
</evidence>
<keyword evidence="3" id="KW-0804">Transcription</keyword>
<dbReference type="InterPro" id="IPR011711">
    <property type="entry name" value="GntR_C"/>
</dbReference>
<dbReference type="Gene3D" id="1.10.10.10">
    <property type="entry name" value="Winged helix-like DNA-binding domain superfamily/Winged helix DNA-binding domain"/>
    <property type="match status" value="1"/>
</dbReference>
<dbReference type="CDD" id="cd07377">
    <property type="entry name" value="WHTH_GntR"/>
    <property type="match status" value="1"/>
</dbReference>
<dbReference type="GO" id="GO:0003700">
    <property type="term" value="F:DNA-binding transcription factor activity"/>
    <property type="evidence" value="ECO:0007669"/>
    <property type="project" value="InterPro"/>
</dbReference>
<feature type="domain" description="HTH gntR-type" evidence="4">
    <location>
        <begin position="11"/>
        <end position="78"/>
    </location>
</feature>
<dbReference type="Proteomes" id="UP000305888">
    <property type="component" value="Chromosome"/>
</dbReference>
<dbReference type="OrthoDB" id="8638122at2"/>
<evidence type="ECO:0000259" key="4">
    <source>
        <dbReference type="PROSITE" id="PS50949"/>
    </source>
</evidence>
<dbReference type="PANTHER" id="PTHR43537:SF6">
    <property type="entry name" value="HTH-TYPE TRANSCRIPTIONAL REPRESSOR RSPR"/>
    <property type="match status" value="1"/>
</dbReference>
<proteinExistence type="predicted"/>
<gene>
    <name evidence="5" type="ORF">FDP22_05905</name>
</gene>
<evidence type="ECO:0000313" key="5">
    <source>
        <dbReference type="EMBL" id="QDL91362.1"/>
    </source>
</evidence>